<name>A0A7K1KQT1_9BACT</name>
<proteinExistence type="predicted"/>
<protein>
    <submittedName>
        <fullName evidence="1">Uncharacterized protein</fullName>
    </submittedName>
</protein>
<accession>A0A7K1KQT1</accession>
<dbReference type="Proteomes" id="UP000461162">
    <property type="component" value="Unassembled WGS sequence"/>
</dbReference>
<dbReference type="EMBL" id="WODC01000008">
    <property type="protein sequence ID" value="MUM78466.1"/>
    <property type="molecule type" value="Genomic_DNA"/>
</dbReference>
<keyword evidence="2" id="KW-1185">Reference proteome</keyword>
<gene>
    <name evidence="1" type="ORF">GKC30_12555</name>
</gene>
<reference evidence="1 2" key="1">
    <citation type="submission" date="2019-11" db="EMBL/GenBank/DDBJ databases">
        <title>Pseudodesulfovibrio alkaliphilus, sp. nov., an alkaliphilic sulfate-reducing bacteria from mud volcano of Taman peninsula, Russia.</title>
        <authorList>
            <person name="Frolova A."/>
            <person name="Merkel A.Y."/>
            <person name="Slobodkin A.I."/>
        </authorList>
    </citation>
    <scope>NUCLEOTIDE SEQUENCE [LARGE SCALE GENOMIC DNA]</scope>
    <source>
        <strain evidence="1 2">F-1</strain>
    </source>
</reference>
<dbReference type="AlphaFoldDB" id="A0A7K1KQT1"/>
<comment type="caution">
    <text evidence="1">The sequence shown here is derived from an EMBL/GenBank/DDBJ whole genome shotgun (WGS) entry which is preliminary data.</text>
</comment>
<organism evidence="1 2">
    <name type="scientific">Pseudodesulfovibrio alkaliphilus</name>
    <dbReference type="NCBI Taxonomy" id="2661613"/>
    <lineage>
        <taxon>Bacteria</taxon>
        <taxon>Pseudomonadati</taxon>
        <taxon>Thermodesulfobacteriota</taxon>
        <taxon>Desulfovibrionia</taxon>
        <taxon>Desulfovibrionales</taxon>
        <taxon>Desulfovibrionaceae</taxon>
    </lineage>
</organism>
<evidence type="ECO:0000313" key="2">
    <source>
        <dbReference type="Proteomes" id="UP000461162"/>
    </source>
</evidence>
<evidence type="ECO:0000313" key="1">
    <source>
        <dbReference type="EMBL" id="MUM78466.1"/>
    </source>
</evidence>
<sequence length="96" mass="9680">MSGMSISTESVSALTENLMRGAETVKESTSTVLSAANRIGPDTSEQAIAGAEVASRTSEFFGSGTDFGSTGTDPDTAQAVNNTIMSGRGAVADLTV</sequence>